<name>A0A239PPW9_9PROT</name>
<dbReference type="Pfam" id="PF00903">
    <property type="entry name" value="Glyoxalase"/>
    <property type="match status" value="1"/>
</dbReference>
<protein>
    <submittedName>
        <fullName evidence="2">Catechol 2,3-dioxygenase</fullName>
    </submittedName>
</protein>
<dbReference type="Gene3D" id="3.10.180.10">
    <property type="entry name" value="2,3-Dihydroxybiphenyl 1,2-Dioxygenase, domain 1"/>
    <property type="match status" value="1"/>
</dbReference>
<dbReference type="OrthoDB" id="9807407at2"/>
<dbReference type="InterPro" id="IPR004360">
    <property type="entry name" value="Glyas_Fos-R_dOase_dom"/>
</dbReference>
<dbReference type="InterPro" id="IPR037523">
    <property type="entry name" value="VOC_core"/>
</dbReference>
<keyword evidence="2" id="KW-0560">Oxidoreductase</keyword>
<dbReference type="InterPro" id="IPR029068">
    <property type="entry name" value="Glyas_Bleomycin-R_OHBP_Dase"/>
</dbReference>
<gene>
    <name evidence="2" type="ORF">SAMN06297382_1135</name>
</gene>
<evidence type="ECO:0000313" key="2">
    <source>
        <dbReference type="EMBL" id="SNT72103.1"/>
    </source>
</evidence>
<feature type="domain" description="VOC" evidence="1">
    <location>
        <begin position="4"/>
        <end position="127"/>
    </location>
</feature>
<dbReference type="AlphaFoldDB" id="A0A239PPW9"/>
<reference evidence="2 3" key="1">
    <citation type="submission" date="2017-07" db="EMBL/GenBank/DDBJ databases">
        <authorList>
            <person name="Sun Z.S."/>
            <person name="Albrecht U."/>
            <person name="Echele G."/>
            <person name="Lee C.C."/>
        </authorList>
    </citation>
    <scope>NUCLEOTIDE SEQUENCE [LARGE SCALE GENOMIC DNA]</scope>
    <source>
        <strain evidence="2 3">CGMCC 1.12710</strain>
    </source>
</reference>
<dbReference type="CDD" id="cd07262">
    <property type="entry name" value="VOC_like"/>
    <property type="match status" value="1"/>
</dbReference>
<keyword evidence="3" id="KW-1185">Reference proteome</keyword>
<evidence type="ECO:0000313" key="3">
    <source>
        <dbReference type="Proteomes" id="UP000198346"/>
    </source>
</evidence>
<sequence>MKNIIDHLSVGVGDLEEAARFYDPVLGTIGVRRLAANHAFVAYGVDAPQFLAMSPYDKRPATWGNGAHVSFAAESREAVDAFHRVALSLGGMCEGAPGERRGFPGDPGAYMAYVRDPFGNKLEVVHNGFSA</sequence>
<dbReference type="Proteomes" id="UP000198346">
    <property type="component" value="Unassembled WGS sequence"/>
</dbReference>
<dbReference type="GO" id="GO:0051213">
    <property type="term" value="F:dioxygenase activity"/>
    <property type="evidence" value="ECO:0007669"/>
    <property type="project" value="UniProtKB-KW"/>
</dbReference>
<evidence type="ECO:0000259" key="1">
    <source>
        <dbReference type="PROSITE" id="PS51819"/>
    </source>
</evidence>
<dbReference type="PROSITE" id="PS51819">
    <property type="entry name" value="VOC"/>
    <property type="match status" value="1"/>
</dbReference>
<dbReference type="EMBL" id="FZQA01000002">
    <property type="protein sequence ID" value="SNT72103.1"/>
    <property type="molecule type" value="Genomic_DNA"/>
</dbReference>
<keyword evidence="2" id="KW-0223">Dioxygenase</keyword>
<dbReference type="PANTHER" id="PTHR35006:SF2">
    <property type="entry name" value="GLYOXALASE FAMILY PROTEIN (AFU_ORTHOLOGUE AFUA_5G14830)"/>
    <property type="match status" value="1"/>
</dbReference>
<organism evidence="2 3">
    <name type="scientific">Amphiplicatus metriothermophilus</name>
    <dbReference type="NCBI Taxonomy" id="1519374"/>
    <lineage>
        <taxon>Bacteria</taxon>
        <taxon>Pseudomonadati</taxon>
        <taxon>Pseudomonadota</taxon>
        <taxon>Alphaproteobacteria</taxon>
        <taxon>Parvularculales</taxon>
        <taxon>Parvularculaceae</taxon>
        <taxon>Amphiplicatus</taxon>
    </lineage>
</organism>
<dbReference type="PANTHER" id="PTHR35006">
    <property type="entry name" value="GLYOXALASE FAMILY PROTEIN (AFU_ORTHOLOGUE AFUA_5G14830)"/>
    <property type="match status" value="1"/>
</dbReference>
<dbReference type="SUPFAM" id="SSF54593">
    <property type="entry name" value="Glyoxalase/Bleomycin resistance protein/Dihydroxybiphenyl dioxygenase"/>
    <property type="match status" value="1"/>
</dbReference>
<proteinExistence type="predicted"/>
<accession>A0A239PPW9</accession>
<dbReference type="RefSeq" id="WP_089411632.1">
    <property type="nucleotide sequence ID" value="NZ_FZQA01000002.1"/>
</dbReference>